<keyword evidence="1" id="KW-1185">Reference proteome</keyword>
<dbReference type="AlphaFoldDB" id="A0A915JID1"/>
<accession>A0A915JID1</accession>
<evidence type="ECO:0000313" key="1">
    <source>
        <dbReference type="Proteomes" id="UP000887565"/>
    </source>
</evidence>
<reference evidence="2" key="1">
    <citation type="submission" date="2022-11" db="UniProtKB">
        <authorList>
            <consortium name="WormBaseParasite"/>
        </authorList>
    </citation>
    <scope>IDENTIFICATION</scope>
</reference>
<evidence type="ECO:0000313" key="2">
    <source>
        <dbReference type="WBParaSite" id="nRc.2.0.1.t25873-RA"/>
    </source>
</evidence>
<organism evidence="1 2">
    <name type="scientific">Romanomermis culicivorax</name>
    <name type="common">Nematode worm</name>
    <dbReference type="NCBI Taxonomy" id="13658"/>
    <lineage>
        <taxon>Eukaryota</taxon>
        <taxon>Metazoa</taxon>
        <taxon>Ecdysozoa</taxon>
        <taxon>Nematoda</taxon>
        <taxon>Enoplea</taxon>
        <taxon>Dorylaimia</taxon>
        <taxon>Mermithida</taxon>
        <taxon>Mermithoidea</taxon>
        <taxon>Mermithidae</taxon>
        <taxon>Romanomermis</taxon>
    </lineage>
</organism>
<name>A0A915JID1_ROMCU</name>
<protein>
    <submittedName>
        <fullName evidence="2">Retrotransposon gag domain-containing protein</fullName>
    </submittedName>
</protein>
<dbReference type="Proteomes" id="UP000887565">
    <property type="component" value="Unplaced"/>
</dbReference>
<dbReference type="WBParaSite" id="nRc.2.0.1.t25873-RA">
    <property type="protein sequence ID" value="nRc.2.0.1.t25873-RA"/>
    <property type="gene ID" value="nRc.2.0.1.g25873"/>
</dbReference>
<proteinExistence type="predicted"/>
<sequence length="61" mass="7408">MCRMAKRGMKEWQKNLTLTYDLRTLKRELFNMKQEEGELALEFLKWLSNHVDLVYANQTDQ</sequence>